<organism evidence="15 16">
    <name type="scientific">Escallonia herrerae</name>
    <dbReference type="NCBI Taxonomy" id="1293975"/>
    <lineage>
        <taxon>Eukaryota</taxon>
        <taxon>Viridiplantae</taxon>
        <taxon>Streptophyta</taxon>
        <taxon>Embryophyta</taxon>
        <taxon>Tracheophyta</taxon>
        <taxon>Spermatophyta</taxon>
        <taxon>Magnoliopsida</taxon>
        <taxon>eudicotyledons</taxon>
        <taxon>Gunneridae</taxon>
        <taxon>Pentapetalae</taxon>
        <taxon>asterids</taxon>
        <taxon>campanulids</taxon>
        <taxon>Escalloniales</taxon>
        <taxon>Escalloniaceae</taxon>
        <taxon>Escallonia</taxon>
    </lineage>
</organism>
<dbReference type="EMBL" id="JAVXUP010000896">
    <property type="protein sequence ID" value="KAK3019137.1"/>
    <property type="molecule type" value="Genomic_DNA"/>
</dbReference>
<gene>
    <name evidence="15" type="ORF">RJ639_002868</name>
</gene>
<dbReference type="GO" id="GO:0005768">
    <property type="term" value="C:endosome"/>
    <property type="evidence" value="ECO:0007669"/>
    <property type="project" value="TreeGrafter"/>
</dbReference>
<keyword evidence="11" id="KW-0294">Fucose metabolism</keyword>
<dbReference type="GO" id="GO:0006004">
    <property type="term" value="P:fucose metabolic process"/>
    <property type="evidence" value="ECO:0007669"/>
    <property type="project" value="UniProtKB-KW"/>
</dbReference>
<keyword evidence="8" id="KW-1133">Transmembrane helix</keyword>
<proteinExistence type="inferred from homology"/>
<dbReference type="GO" id="GO:0016757">
    <property type="term" value="F:glycosyltransferase activity"/>
    <property type="evidence" value="ECO:0007669"/>
    <property type="project" value="UniProtKB-KW"/>
</dbReference>
<feature type="region of interest" description="Disordered" evidence="14">
    <location>
        <begin position="651"/>
        <end position="714"/>
    </location>
</feature>
<comment type="similarity">
    <text evidence="3">Belongs to the glycosyltransferase GT106 family.</text>
</comment>
<evidence type="ECO:0000256" key="4">
    <source>
        <dbReference type="ARBA" id="ARBA00022676"/>
    </source>
</evidence>
<keyword evidence="9" id="KW-0472">Membrane</keyword>
<feature type="compositionally biased region" description="Acidic residues" evidence="14">
    <location>
        <begin position="702"/>
        <end position="714"/>
    </location>
</feature>
<feature type="compositionally biased region" description="Acidic residues" evidence="14">
    <location>
        <begin position="665"/>
        <end position="674"/>
    </location>
</feature>
<evidence type="ECO:0000256" key="6">
    <source>
        <dbReference type="ARBA" id="ARBA00022692"/>
    </source>
</evidence>
<name>A0AA88W1U2_9ASTE</name>
<comment type="pathway">
    <text evidence="2">Glycan metabolism.</text>
</comment>
<dbReference type="InterPro" id="IPR019378">
    <property type="entry name" value="GDP-Fuc_O-FucTrfase"/>
</dbReference>
<keyword evidence="5" id="KW-0808">Transferase</keyword>
<evidence type="ECO:0000256" key="14">
    <source>
        <dbReference type="SAM" id="MobiDB-lite"/>
    </source>
</evidence>
<dbReference type="Proteomes" id="UP001188597">
    <property type="component" value="Unassembled WGS sequence"/>
</dbReference>
<reference evidence="15" key="1">
    <citation type="submission" date="2022-12" db="EMBL/GenBank/DDBJ databases">
        <title>Draft genome assemblies for two species of Escallonia (Escalloniales).</title>
        <authorList>
            <person name="Chanderbali A."/>
            <person name="Dervinis C."/>
            <person name="Anghel I."/>
            <person name="Soltis D."/>
            <person name="Soltis P."/>
            <person name="Zapata F."/>
        </authorList>
    </citation>
    <scope>NUCLEOTIDE SEQUENCE</scope>
    <source>
        <strain evidence="15">UCBG64.0493</strain>
        <tissue evidence="15">Leaf</tissue>
    </source>
</reference>
<dbReference type="AlphaFoldDB" id="A0AA88W1U2"/>
<keyword evidence="16" id="KW-1185">Reference proteome</keyword>
<evidence type="ECO:0000256" key="5">
    <source>
        <dbReference type="ARBA" id="ARBA00022679"/>
    </source>
</evidence>
<evidence type="ECO:0000313" key="15">
    <source>
        <dbReference type="EMBL" id="KAK3019137.1"/>
    </source>
</evidence>
<evidence type="ECO:0000256" key="11">
    <source>
        <dbReference type="ARBA" id="ARBA00023253"/>
    </source>
</evidence>
<accession>A0AA88W1U2</accession>
<feature type="compositionally biased region" description="Basic and acidic residues" evidence="14">
    <location>
        <begin position="685"/>
        <end position="701"/>
    </location>
</feature>
<evidence type="ECO:0000256" key="9">
    <source>
        <dbReference type="ARBA" id="ARBA00023136"/>
    </source>
</evidence>
<evidence type="ECO:0000256" key="12">
    <source>
        <dbReference type="ARBA" id="ARBA00023277"/>
    </source>
</evidence>
<keyword evidence="7" id="KW-0735">Signal-anchor</keyword>
<keyword evidence="12" id="KW-0119">Carbohydrate metabolism</keyword>
<dbReference type="GO" id="GO:0016020">
    <property type="term" value="C:membrane"/>
    <property type="evidence" value="ECO:0007669"/>
    <property type="project" value="UniProtKB-SubCell"/>
</dbReference>
<sequence length="714" mass="81012">MVFKSKLKWVGLVGLVLSAFSLFTHFLLARYTDGGFSEYPSAITIFSWRPVFEDVHLSIANPLYRRLWGPVRRLESLHPLPNPRGGYAVHWHLDHHLQPAVHPLQHHFRLSVPPLQVSKDQDSPADWLLPVLQTTGFIFIRIRGGFHEIRNSICDAVVIARLLNATLVIPEIQSTTSSKGISSEFKSFAYLYNEDQFMAALSKDVSIIKTLPKNLKGARRKKEIPSFKVPCSASPFFYLRHVLPVLNKHSLVELVVSDGGCLQAILPPHLEEYQRLRCRVAFHALRFRQEVQELATRTLNRLRAPGRPFIAYDPGMTRDALAYYGCAELFQDVHTELIQHRRSWMIKRGIVKGNLTMDSAEQRLNGSCPLMPEEVGILLRAYGYSWDTIIYVSGGEVFGGQKKLIPLHAMFENVVDRTSLTTAWELNNIYGRETSLVDTYSRDTPSDKEEMKLEAWKTVDPRPRPLPPPPARPKYYNSEGWWGWVAESDNEPESTVMELRTNAHKLLWEAIDYAICLGADVFIPGFDRDGKGRPSFASLVMGHRLYQSAAAKTYRLDRKEVVKHLEEIRDHLYQANHTWITSIRRHLRKNLLDGLTEESSRSKPLSFLSFPVPECSCLRSESTGKSVDGSSPSARLHLPAALGVTHPCPAWMDNDVTSHPRGKENEEDLDEDDSMSSGLFFEHINGNHEDGGAELSSKDDGQMEDQEELENGDR</sequence>
<evidence type="ECO:0000256" key="1">
    <source>
        <dbReference type="ARBA" id="ARBA00004606"/>
    </source>
</evidence>
<evidence type="ECO:0000256" key="7">
    <source>
        <dbReference type="ARBA" id="ARBA00022968"/>
    </source>
</evidence>
<dbReference type="GO" id="GO:0005802">
    <property type="term" value="C:trans-Golgi network"/>
    <property type="evidence" value="ECO:0007669"/>
    <property type="project" value="TreeGrafter"/>
</dbReference>
<evidence type="ECO:0000256" key="13">
    <source>
        <dbReference type="ARBA" id="ARBA00030350"/>
    </source>
</evidence>
<evidence type="ECO:0000256" key="3">
    <source>
        <dbReference type="ARBA" id="ARBA00007737"/>
    </source>
</evidence>
<keyword evidence="10" id="KW-0325">Glycoprotein</keyword>
<dbReference type="Pfam" id="PF10250">
    <property type="entry name" value="O-FucT"/>
    <property type="match status" value="1"/>
</dbReference>
<protein>
    <recommendedName>
        <fullName evidence="13">O-fucosyltransferase family protein</fullName>
    </recommendedName>
</protein>
<evidence type="ECO:0000313" key="16">
    <source>
        <dbReference type="Proteomes" id="UP001188597"/>
    </source>
</evidence>
<comment type="subcellular location">
    <subcellularLocation>
        <location evidence="1">Membrane</location>
        <topology evidence="1">Single-pass type II membrane protein</topology>
    </subcellularLocation>
</comment>
<keyword evidence="4" id="KW-0328">Glycosyltransferase</keyword>
<comment type="caution">
    <text evidence="15">The sequence shown here is derived from an EMBL/GenBank/DDBJ whole genome shotgun (WGS) entry which is preliminary data.</text>
</comment>
<evidence type="ECO:0000256" key="2">
    <source>
        <dbReference type="ARBA" id="ARBA00004881"/>
    </source>
</evidence>
<dbReference type="PANTHER" id="PTHR31741:SF46">
    <property type="entry name" value="O-FUCOSYLTRANSFERASE 27"/>
    <property type="match status" value="1"/>
</dbReference>
<evidence type="ECO:0000256" key="8">
    <source>
        <dbReference type="ARBA" id="ARBA00022989"/>
    </source>
</evidence>
<dbReference type="PANTHER" id="PTHR31741">
    <property type="entry name" value="OS02G0726500 PROTEIN-RELATED"/>
    <property type="match status" value="1"/>
</dbReference>
<keyword evidence="6" id="KW-0812">Transmembrane</keyword>
<evidence type="ECO:0000256" key="10">
    <source>
        <dbReference type="ARBA" id="ARBA00023180"/>
    </source>
</evidence>